<evidence type="ECO:0000313" key="1">
    <source>
        <dbReference type="EMBL" id="QJB03335.1"/>
    </source>
</evidence>
<dbReference type="AlphaFoldDB" id="A0A6M3MD24"/>
<name>A0A6M3MD24_9ZZZZ</name>
<dbReference type="EMBL" id="MT143840">
    <property type="protein sequence ID" value="QJB03335.1"/>
    <property type="molecule type" value="Genomic_DNA"/>
</dbReference>
<proteinExistence type="predicted"/>
<organism evidence="1">
    <name type="scientific">viral metagenome</name>
    <dbReference type="NCBI Taxonomy" id="1070528"/>
    <lineage>
        <taxon>unclassified sequences</taxon>
        <taxon>metagenomes</taxon>
        <taxon>organismal metagenomes</taxon>
    </lineage>
</organism>
<accession>A0A6M3MD24</accession>
<protein>
    <submittedName>
        <fullName evidence="1">Uncharacterized protein</fullName>
    </submittedName>
</protein>
<reference evidence="1" key="1">
    <citation type="submission" date="2020-03" db="EMBL/GenBank/DDBJ databases">
        <title>The deep terrestrial virosphere.</title>
        <authorList>
            <person name="Holmfeldt K."/>
            <person name="Nilsson E."/>
            <person name="Simone D."/>
            <person name="Lopez-Fernandez M."/>
            <person name="Wu X."/>
            <person name="de Brujin I."/>
            <person name="Lundin D."/>
            <person name="Andersson A."/>
            <person name="Bertilsson S."/>
            <person name="Dopson M."/>
        </authorList>
    </citation>
    <scope>NUCLEOTIDE SEQUENCE</scope>
    <source>
        <strain evidence="1">MM171B00778</strain>
    </source>
</reference>
<gene>
    <name evidence="1" type="ORF">MM171B00778_0002</name>
</gene>
<sequence>MIPISRDQKLSREIDGVIYYFLPPVGDLEIQIIRTFEKPIDMAGMKTGYDDIVKELENEYKGKKKPNKKEWNRIIEERLLKKVEKPSSVEDDLVSINKLLDMTLCNWESKNEKVPPFPDDGKPSSMLMSALKKELYGWYLDHFNLTEAEAKN</sequence>